<protein>
    <submittedName>
        <fullName evidence="1">Uncharacterized protein</fullName>
    </submittedName>
</protein>
<evidence type="ECO:0000313" key="1">
    <source>
        <dbReference type="EMBL" id="DAD81828.1"/>
    </source>
</evidence>
<accession>A0A8S5MHX9</accession>
<dbReference type="EMBL" id="BK014908">
    <property type="protein sequence ID" value="DAD81828.1"/>
    <property type="molecule type" value="Genomic_DNA"/>
</dbReference>
<name>A0A8S5MHX9_9CAUD</name>
<organism evidence="1">
    <name type="scientific">Siphoviridae sp. ctvyM23</name>
    <dbReference type="NCBI Taxonomy" id="2826514"/>
    <lineage>
        <taxon>Viruses</taxon>
        <taxon>Duplodnaviria</taxon>
        <taxon>Heunggongvirae</taxon>
        <taxon>Uroviricota</taxon>
        <taxon>Caudoviricetes</taxon>
    </lineage>
</organism>
<reference evidence="1" key="1">
    <citation type="journal article" date="2021" name="Proc. Natl. Acad. Sci. U.S.A.">
        <title>A Catalog of Tens of Thousands of Viruses from Human Metagenomes Reveals Hidden Associations with Chronic Diseases.</title>
        <authorList>
            <person name="Tisza M.J."/>
            <person name="Buck C.B."/>
        </authorList>
    </citation>
    <scope>NUCLEOTIDE SEQUENCE</scope>
    <source>
        <strain evidence="1">CtvyM23</strain>
    </source>
</reference>
<proteinExistence type="predicted"/>
<sequence>MKISVDNFIESVDEWVEQKLLTKGTPIQQGIASFIYFQGKDKLKSYLSALNFLADENGDFNYADLEANLKKSFEKMGNQYKVPMLSYVFDTQDLNEILQIARGKAHE</sequence>